<dbReference type="GO" id="GO:0043565">
    <property type="term" value="F:sequence-specific DNA binding"/>
    <property type="evidence" value="ECO:0007669"/>
    <property type="project" value="InterPro"/>
</dbReference>
<dbReference type="SMART" id="SM00382">
    <property type="entry name" value="AAA"/>
    <property type="match status" value="1"/>
</dbReference>
<dbReference type="InterPro" id="IPR009057">
    <property type="entry name" value="Homeodomain-like_sf"/>
</dbReference>
<evidence type="ECO:0000259" key="7">
    <source>
        <dbReference type="PROSITE" id="PS50045"/>
    </source>
</evidence>
<dbReference type="Pfam" id="PF00989">
    <property type="entry name" value="PAS"/>
    <property type="match status" value="2"/>
</dbReference>
<protein>
    <submittedName>
        <fullName evidence="10">PAS domain S-box</fullName>
    </submittedName>
</protein>
<dbReference type="InterPro" id="IPR025943">
    <property type="entry name" value="Sigma_54_int_dom_ATP-bd_2"/>
</dbReference>
<reference evidence="10 11" key="1">
    <citation type="submission" date="2012-01" db="EMBL/GenBank/DDBJ databases">
        <title>Complete sequence of Desulfotomaculum gibsoniae DSM 7213.</title>
        <authorList>
            <consortium name="US DOE Joint Genome Institute"/>
            <person name="Lucas S."/>
            <person name="Han J."/>
            <person name="Lapidus A."/>
            <person name="Cheng J.-F."/>
            <person name="Goodwin L."/>
            <person name="Pitluck S."/>
            <person name="Peters L."/>
            <person name="Ovchinnikova G."/>
            <person name="Teshima H."/>
            <person name="Detter J.C."/>
            <person name="Han C."/>
            <person name="Tapia R."/>
            <person name="Land M."/>
            <person name="Hauser L."/>
            <person name="Kyrpides N."/>
            <person name="Ivanova N."/>
            <person name="Pagani I."/>
            <person name="Parshina S."/>
            <person name="Plugge C."/>
            <person name="Muyzer G."/>
            <person name="Kuever J."/>
            <person name="Ivanova A."/>
            <person name="Nazina T."/>
            <person name="Klenk H.-P."/>
            <person name="Brambilla E."/>
            <person name="Spring S."/>
            <person name="Stams A.F."/>
            <person name="Woyke T."/>
        </authorList>
    </citation>
    <scope>NUCLEOTIDE SEQUENCE [LARGE SCALE GENOMIC DNA]</scope>
    <source>
        <strain evidence="10 11">DSM 7213</strain>
    </source>
</reference>
<feature type="domain" description="PAS" evidence="8">
    <location>
        <begin position="245"/>
        <end position="298"/>
    </location>
</feature>
<feature type="domain" description="Sigma-54 factor interaction" evidence="7">
    <location>
        <begin position="385"/>
        <end position="614"/>
    </location>
</feature>
<evidence type="ECO:0000259" key="9">
    <source>
        <dbReference type="PROSITE" id="PS51371"/>
    </source>
</evidence>
<dbReference type="PANTHER" id="PTHR32071:SF57">
    <property type="entry name" value="C4-DICARBOXYLATE TRANSPORT TRANSCRIPTIONAL REGULATORY PROTEIN DCTD"/>
    <property type="match status" value="1"/>
</dbReference>
<dbReference type="RefSeq" id="WP_006522407.1">
    <property type="nucleotide sequence ID" value="NC_021184.1"/>
</dbReference>
<evidence type="ECO:0000313" key="11">
    <source>
        <dbReference type="Proteomes" id="UP000013520"/>
    </source>
</evidence>
<dbReference type="PRINTS" id="PR01590">
    <property type="entry name" value="HTHFIS"/>
</dbReference>
<name>R4KHV5_9FIRM</name>
<dbReference type="PROSITE" id="PS00676">
    <property type="entry name" value="SIGMA54_INTERACT_2"/>
    <property type="match status" value="1"/>
</dbReference>
<evidence type="ECO:0000256" key="4">
    <source>
        <dbReference type="ARBA" id="ARBA00023163"/>
    </source>
</evidence>
<dbReference type="SMART" id="SM00116">
    <property type="entry name" value="CBS"/>
    <property type="match status" value="2"/>
</dbReference>
<dbReference type="InterPro" id="IPR046342">
    <property type="entry name" value="CBS_dom_sf"/>
</dbReference>
<dbReference type="NCBIfam" id="TIGR00229">
    <property type="entry name" value="sensory_box"/>
    <property type="match status" value="1"/>
</dbReference>
<dbReference type="CDD" id="cd00130">
    <property type="entry name" value="PAS"/>
    <property type="match status" value="2"/>
</dbReference>
<dbReference type="InterPro" id="IPR035965">
    <property type="entry name" value="PAS-like_dom_sf"/>
</dbReference>
<feature type="domain" description="CBS" evidence="9">
    <location>
        <begin position="8"/>
        <end position="64"/>
    </location>
</feature>
<evidence type="ECO:0000256" key="5">
    <source>
        <dbReference type="PROSITE-ProRule" id="PRU00703"/>
    </source>
</evidence>
<dbReference type="InterPro" id="IPR013767">
    <property type="entry name" value="PAS_fold"/>
</dbReference>
<dbReference type="Pfam" id="PF00158">
    <property type="entry name" value="Sigma54_activat"/>
    <property type="match status" value="1"/>
</dbReference>
<evidence type="ECO:0000256" key="1">
    <source>
        <dbReference type="ARBA" id="ARBA00022741"/>
    </source>
</evidence>
<evidence type="ECO:0000256" key="2">
    <source>
        <dbReference type="ARBA" id="ARBA00022840"/>
    </source>
</evidence>
<dbReference type="Pfam" id="PF00571">
    <property type="entry name" value="CBS"/>
    <property type="match status" value="2"/>
</dbReference>
<dbReference type="Gene3D" id="3.10.580.10">
    <property type="entry name" value="CBS-domain"/>
    <property type="match status" value="1"/>
</dbReference>
<dbReference type="eggNOG" id="COG0517">
    <property type="taxonomic scope" value="Bacteria"/>
</dbReference>
<proteinExistence type="predicted"/>
<keyword evidence="2" id="KW-0067">ATP-binding</keyword>
<evidence type="ECO:0000256" key="3">
    <source>
        <dbReference type="ARBA" id="ARBA00023015"/>
    </source>
</evidence>
<evidence type="ECO:0000259" key="8">
    <source>
        <dbReference type="PROSITE" id="PS50112"/>
    </source>
</evidence>
<dbReference type="HOGENOM" id="CLU_000445_8_1_9"/>
<dbReference type="AlphaFoldDB" id="R4KHV5"/>
<dbReference type="KEGG" id="dgi:Desgi_1779"/>
<keyword evidence="4" id="KW-0804">Transcription</keyword>
<dbReference type="PROSITE" id="PS50112">
    <property type="entry name" value="PAS"/>
    <property type="match status" value="2"/>
</dbReference>
<dbReference type="InterPro" id="IPR025662">
    <property type="entry name" value="Sigma_54_int_dom_ATP-bd_1"/>
</dbReference>
<gene>
    <name evidence="10" type="ORF">Desgi_1779</name>
</gene>
<dbReference type="Gene3D" id="3.40.50.300">
    <property type="entry name" value="P-loop containing nucleotide triphosphate hydrolases"/>
    <property type="match status" value="1"/>
</dbReference>
<keyword evidence="1" id="KW-0547">Nucleotide-binding</keyword>
<dbReference type="PANTHER" id="PTHR32071">
    <property type="entry name" value="TRANSCRIPTIONAL REGULATORY PROTEIN"/>
    <property type="match status" value="1"/>
</dbReference>
<dbReference type="GO" id="GO:0005524">
    <property type="term" value="F:ATP binding"/>
    <property type="evidence" value="ECO:0007669"/>
    <property type="project" value="UniProtKB-KW"/>
</dbReference>
<dbReference type="Gene3D" id="1.10.10.60">
    <property type="entry name" value="Homeodomain-like"/>
    <property type="match status" value="1"/>
</dbReference>
<keyword evidence="5" id="KW-0129">CBS domain</keyword>
<dbReference type="InterPro" id="IPR003593">
    <property type="entry name" value="AAA+_ATPase"/>
</dbReference>
<feature type="domain" description="PAS" evidence="8">
    <location>
        <begin position="129"/>
        <end position="182"/>
    </location>
</feature>
<dbReference type="SUPFAM" id="SSF46689">
    <property type="entry name" value="Homeodomain-like"/>
    <property type="match status" value="1"/>
</dbReference>
<dbReference type="FunFam" id="3.40.50.300:FF:000006">
    <property type="entry name" value="DNA-binding transcriptional regulator NtrC"/>
    <property type="match status" value="1"/>
</dbReference>
<dbReference type="Gene3D" id="3.30.450.20">
    <property type="entry name" value="PAS domain"/>
    <property type="match status" value="2"/>
</dbReference>
<dbReference type="PROSITE" id="PS50045">
    <property type="entry name" value="SIGMA54_INTERACT_4"/>
    <property type="match status" value="1"/>
</dbReference>
<dbReference type="CDD" id="cd00009">
    <property type="entry name" value="AAA"/>
    <property type="match status" value="1"/>
</dbReference>
<organism evidence="10 11">
    <name type="scientific">Desulfoscipio gibsoniae DSM 7213</name>
    <dbReference type="NCBI Taxonomy" id="767817"/>
    <lineage>
        <taxon>Bacteria</taxon>
        <taxon>Bacillati</taxon>
        <taxon>Bacillota</taxon>
        <taxon>Clostridia</taxon>
        <taxon>Eubacteriales</taxon>
        <taxon>Desulfallaceae</taxon>
        <taxon>Desulfoscipio</taxon>
    </lineage>
</organism>
<dbReference type="SUPFAM" id="SSF54631">
    <property type="entry name" value="CBS-domain pair"/>
    <property type="match status" value="1"/>
</dbReference>
<dbReference type="eggNOG" id="COG3829">
    <property type="taxonomic scope" value="Bacteria"/>
</dbReference>
<dbReference type="InterPro" id="IPR000014">
    <property type="entry name" value="PAS"/>
</dbReference>
<keyword evidence="3" id="KW-0805">Transcription regulation</keyword>
<dbReference type="PROSITE" id="PS51371">
    <property type="entry name" value="CBS"/>
    <property type="match status" value="2"/>
</dbReference>
<dbReference type="Pfam" id="PF25601">
    <property type="entry name" value="AAA_lid_14"/>
    <property type="match status" value="1"/>
</dbReference>
<dbReference type="SUPFAM" id="SSF52540">
    <property type="entry name" value="P-loop containing nucleoside triphosphate hydrolases"/>
    <property type="match status" value="1"/>
</dbReference>
<dbReference type="STRING" id="767817.Desgi_1779"/>
<feature type="coiled-coil region" evidence="6">
    <location>
        <begin position="351"/>
        <end position="378"/>
    </location>
</feature>
<dbReference type="EMBL" id="CP003273">
    <property type="protein sequence ID" value="AGL01227.1"/>
    <property type="molecule type" value="Genomic_DNA"/>
</dbReference>
<keyword evidence="11" id="KW-1185">Reference proteome</keyword>
<dbReference type="SUPFAM" id="SSF55785">
    <property type="entry name" value="PYP-like sensor domain (PAS domain)"/>
    <property type="match status" value="2"/>
</dbReference>
<feature type="domain" description="CBS" evidence="9">
    <location>
        <begin position="72"/>
        <end position="129"/>
    </location>
</feature>
<dbReference type="CDD" id="cd02205">
    <property type="entry name" value="CBS_pair_SF"/>
    <property type="match status" value="1"/>
</dbReference>
<dbReference type="InterPro" id="IPR000644">
    <property type="entry name" value="CBS_dom"/>
</dbReference>
<sequence>MDNAGTICNNLTVFLKPEDTLQEAIVSFSRARLDAIPVVNEENKVLGVMTKHNLYKALLDNLSLDVPLADLYTRPAIKVQEEDPFEKVYMTMVRRRIGQVVVTKHKDRPVGMVTKLNLIEKLHSRSERMAGELASLLNALENGVLAINRRKIITVLNPAAEKMLGVESKNMLGREITTVLPEIKLSDILFTGKMENWTKIAGSPGLVARYLPVFRHGLINGAIAVLHDLREYEQVAQELESVKKLQQTFATVLEMAYDGLLVINQNGVVTTVNQAILEFLQLREEDLLGKEVQLIIPELELEEIIQTGLRDQGDVRSIRGVRCIVNRLPMIRDGKVMGAVAKLTFRDLHRLPDLVNRLEKLENQISFYRNELSRVSRNDIHLDDIVGDSPVIQQVINMCRLAAQSISTVLLIGESGTGKGIFASAIHNESRRPGPFIKINCAALPENLLESEFFGYEGGAFTGARKEGKPGKFELADGGTLLLDEIGDMSPLLQAKILRVLQEREFERVGGTKTIKVNVRVIAATNRDLEQLIKEGKFREDLYYRLNVITVRIPALRERIDDIRSLASYFIDKYNRILNTRVTGLDAVTIQLLRKHHWRGNVRELENVIERALNITQKGKIIPLHLPQYLQSPSNEKTVETQAATEKDNIDLFSTVASAEKEMILQAIERTEGNRTKAAQLLGISRTCLYKKLRQHNIRRKK</sequence>
<dbReference type="Gene3D" id="1.10.8.60">
    <property type="match status" value="1"/>
</dbReference>
<dbReference type="Pfam" id="PF02954">
    <property type="entry name" value="HTH_8"/>
    <property type="match status" value="1"/>
</dbReference>
<dbReference type="InterPro" id="IPR027417">
    <property type="entry name" value="P-loop_NTPase"/>
</dbReference>
<dbReference type="GO" id="GO:0006355">
    <property type="term" value="P:regulation of DNA-templated transcription"/>
    <property type="evidence" value="ECO:0007669"/>
    <property type="project" value="InterPro"/>
</dbReference>
<dbReference type="InterPro" id="IPR058031">
    <property type="entry name" value="AAA_lid_NorR"/>
</dbReference>
<dbReference type="OrthoDB" id="9765164at2"/>
<dbReference type="Proteomes" id="UP000013520">
    <property type="component" value="Chromosome"/>
</dbReference>
<evidence type="ECO:0000256" key="6">
    <source>
        <dbReference type="SAM" id="Coils"/>
    </source>
</evidence>
<dbReference type="SMART" id="SM00091">
    <property type="entry name" value="PAS"/>
    <property type="match status" value="2"/>
</dbReference>
<dbReference type="InterPro" id="IPR002078">
    <property type="entry name" value="Sigma_54_int"/>
</dbReference>
<dbReference type="InterPro" id="IPR002197">
    <property type="entry name" value="HTH_Fis"/>
</dbReference>
<dbReference type="PROSITE" id="PS00675">
    <property type="entry name" value="SIGMA54_INTERACT_1"/>
    <property type="match status" value="1"/>
</dbReference>
<evidence type="ECO:0000313" key="10">
    <source>
        <dbReference type="EMBL" id="AGL01227.1"/>
    </source>
</evidence>
<accession>R4KHV5</accession>
<keyword evidence="6" id="KW-0175">Coiled coil</keyword>